<accession>A0A816CLD1</accession>
<dbReference type="EMBL" id="CAJNOR010007888">
    <property type="protein sequence ID" value="CAF1624954.1"/>
    <property type="molecule type" value="Genomic_DNA"/>
</dbReference>
<feature type="non-terminal residue" evidence="1">
    <location>
        <position position="1"/>
    </location>
</feature>
<comment type="caution">
    <text evidence="1">The sequence shown here is derived from an EMBL/GenBank/DDBJ whole genome shotgun (WGS) entry which is preliminary data.</text>
</comment>
<protein>
    <submittedName>
        <fullName evidence="1">Uncharacterized protein</fullName>
    </submittedName>
</protein>
<evidence type="ECO:0000313" key="2">
    <source>
        <dbReference type="Proteomes" id="UP000663828"/>
    </source>
</evidence>
<name>A0A816CLD1_ADIRI</name>
<reference evidence="1" key="1">
    <citation type="submission" date="2021-02" db="EMBL/GenBank/DDBJ databases">
        <authorList>
            <person name="Nowell W R."/>
        </authorList>
    </citation>
    <scope>NUCLEOTIDE SEQUENCE</scope>
</reference>
<organism evidence="1 2">
    <name type="scientific">Adineta ricciae</name>
    <name type="common">Rotifer</name>
    <dbReference type="NCBI Taxonomy" id="249248"/>
    <lineage>
        <taxon>Eukaryota</taxon>
        <taxon>Metazoa</taxon>
        <taxon>Spiralia</taxon>
        <taxon>Gnathifera</taxon>
        <taxon>Rotifera</taxon>
        <taxon>Eurotatoria</taxon>
        <taxon>Bdelloidea</taxon>
        <taxon>Adinetida</taxon>
        <taxon>Adinetidae</taxon>
        <taxon>Adineta</taxon>
    </lineage>
</organism>
<gene>
    <name evidence="1" type="ORF">XAT740_LOCUS50775</name>
</gene>
<dbReference type="AlphaFoldDB" id="A0A816CLD1"/>
<sequence length="37" mass="3888">SNPVKSKPKSDQIQSNPTLELDLDLTGIGFGASMVLS</sequence>
<keyword evidence="2" id="KW-1185">Reference proteome</keyword>
<proteinExistence type="predicted"/>
<evidence type="ECO:0000313" key="1">
    <source>
        <dbReference type="EMBL" id="CAF1624954.1"/>
    </source>
</evidence>
<dbReference type="Proteomes" id="UP000663828">
    <property type="component" value="Unassembled WGS sequence"/>
</dbReference>